<reference evidence="1" key="1">
    <citation type="submission" date="2023-07" db="EMBL/GenBank/DDBJ databases">
        <title>Black Yeasts Isolated from many extreme environments.</title>
        <authorList>
            <person name="Coleine C."/>
            <person name="Stajich J.E."/>
            <person name="Selbmann L."/>
        </authorList>
    </citation>
    <scope>NUCLEOTIDE SEQUENCE</scope>
    <source>
        <strain evidence="1">CCFEE 5714</strain>
    </source>
</reference>
<comment type="caution">
    <text evidence="1">The sequence shown here is derived from an EMBL/GenBank/DDBJ whole genome shotgun (WGS) entry which is preliminary data.</text>
</comment>
<evidence type="ECO:0000313" key="2">
    <source>
        <dbReference type="Proteomes" id="UP001281147"/>
    </source>
</evidence>
<dbReference type="EC" id="1.14.18.5" evidence="1"/>
<protein>
    <submittedName>
        <fullName evidence="1">Sphingolipid C4-hydroxylase sur2</fullName>
        <ecNumber evidence="1">1.14.18.5</ecNumber>
    </submittedName>
</protein>
<dbReference type="Proteomes" id="UP001281147">
    <property type="component" value="Unassembled WGS sequence"/>
</dbReference>
<keyword evidence="1" id="KW-0560">Oxidoreductase</keyword>
<sequence length="486" mass="54043">MANTTTPSAYDLPPLPAYNLKPLPPFVPGIPDQYFGMILLVLAYWGVSMIFHLIDTYDLFPQYRLHTPAEVLKRNHASRWDVLRDVIVQQAVQTAFGVVLGLLDEEPMYGREEYDVAVWATRIRMAQRAVPTLLGLLGIDAAALAKHLGSDHAVLAGALSGGIYPDLTQTILLSGQPVTTPAFAPWELLIAKAVYHLVIPALQFTVAILAVDTWQYFIHRAMHMNKYLYTAIHSRHHRLYVPYAYGALYNHPVEGFLLDTLGCGLAYLVTGMTVRQSMWFFTCSTIKTVDDHCGYAFPWDPLQHLTSNNAGYHDVHHQSWGIKTNFSQPFFTHWDSWLGTKWTGGDVSARYERARIAAQKKIDAESSVTGSKKNEESITASPYSKEELPSSIARTAQSVTEPRIPAGKSTQQALSSRQQILDDQQTGGIEVLAEESTEEVLAQQQQQKAKRRKRTTSSGLKGFADRVGESLQGRGTGVLGVESGRR</sequence>
<organism evidence="1 2">
    <name type="scientific">Vermiconidia calcicola</name>
    <dbReference type="NCBI Taxonomy" id="1690605"/>
    <lineage>
        <taxon>Eukaryota</taxon>
        <taxon>Fungi</taxon>
        <taxon>Dikarya</taxon>
        <taxon>Ascomycota</taxon>
        <taxon>Pezizomycotina</taxon>
        <taxon>Dothideomycetes</taxon>
        <taxon>Dothideomycetidae</taxon>
        <taxon>Mycosphaerellales</taxon>
        <taxon>Extremaceae</taxon>
        <taxon>Vermiconidia</taxon>
    </lineage>
</organism>
<gene>
    <name evidence="1" type="primary">SUR2_2</name>
    <name evidence="1" type="ORF">LTR37_006125</name>
</gene>
<proteinExistence type="predicted"/>
<accession>A0ACC3NJA3</accession>
<evidence type="ECO:0000313" key="1">
    <source>
        <dbReference type="EMBL" id="KAK3717070.1"/>
    </source>
</evidence>
<name>A0ACC3NJA3_9PEZI</name>
<dbReference type="EMBL" id="JAUTXU010000039">
    <property type="protein sequence ID" value="KAK3717070.1"/>
    <property type="molecule type" value="Genomic_DNA"/>
</dbReference>
<keyword evidence="2" id="KW-1185">Reference proteome</keyword>